<evidence type="ECO:0000256" key="2">
    <source>
        <dbReference type="ARBA" id="ARBA00008999"/>
    </source>
</evidence>
<evidence type="ECO:0000256" key="1">
    <source>
        <dbReference type="ARBA" id="ARBA00001166"/>
    </source>
</evidence>
<evidence type="ECO:0000313" key="8">
    <source>
        <dbReference type="EMBL" id="EJU05570.1"/>
    </source>
</evidence>
<dbReference type="OMA" id="PWRHVTK"/>
<name>M5GB02_DACPD</name>
<dbReference type="Proteomes" id="UP000030653">
    <property type="component" value="Unassembled WGS sequence"/>
</dbReference>
<keyword evidence="4" id="KW-0819">tRNA processing</keyword>
<dbReference type="EMBL" id="JH795856">
    <property type="protein sequence ID" value="EJU05570.1"/>
    <property type="molecule type" value="Genomic_DNA"/>
</dbReference>
<dbReference type="OrthoDB" id="9995526at2759"/>
<dbReference type="PANTHER" id="PTHR13767">
    <property type="entry name" value="TRNA-PSEUDOURIDINE SYNTHASE"/>
    <property type="match status" value="1"/>
</dbReference>
<dbReference type="NCBIfam" id="TIGR00431">
    <property type="entry name" value="TruB"/>
    <property type="match status" value="1"/>
</dbReference>
<dbReference type="HOGENOM" id="CLU_032087_4_2_1"/>
<feature type="non-terminal residue" evidence="8">
    <location>
        <position position="338"/>
    </location>
</feature>
<dbReference type="STRING" id="1858805.M5GB02"/>
<feature type="non-terminal residue" evidence="8">
    <location>
        <position position="1"/>
    </location>
</feature>
<protein>
    <recommendedName>
        <fullName evidence="3">tRNA pseudouridine(55) synthase</fullName>
        <ecNumber evidence="3">5.4.99.25</ecNumber>
    </recommendedName>
</protein>
<dbReference type="Pfam" id="PF01509">
    <property type="entry name" value="TruB_N"/>
    <property type="match status" value="1"/>
</dbReference>
<keyword evidence="9" id="KW-1185">Reference proteome</keyword>
<dbReference type="GeneID" id="63689457"/>
<dbReference type="HAMAP" id="MF_01080">
    <property type="entry name" value="TruB_bact"/>
    <property type="match status" value="1"/>
</dbReference>
<dbReference type="GO" id="GO:1990481">
    <property type="term" value="P:mRNA pseudouridine synthesis"/>
    <property type="evidence" value="ECO:0007669"/>
    <property type="project" value="TreeGrafter"/>
</dbReference>
<dbReference type="InterPro" id="IPR014780">
    <property type="entry name" value="tRNA_psdUridine_synth_TruB"/>
</dbReference>
<dbReference type="GO" id="GO:0006400">
    <property type="term" value="P:tRNA modification"/>
    <property type="evidence" value="ECO:0007669"/>
    <property type="project" value="TreeGrafter"/>
</dbReference>
<dbReference type="InterPro" id="IPR020103">
    <property type="entry name" value="PsdUridine_synth_cat_dom_sf"/>
</dbReference>
<dbReference type="InterPro" id="IPR002501">
    <property type="entry name" value="PsdUridine_synth_N"/>
</dbReference>
<dbReference type="GO" id="GO:0160148">
    <property type="term" value="F:tRNA pseudouridine(55) synthase activity"/>
    <property type="evidence" value="ECO:0007669"/>
    <property type="project" value="UniProtKB-EC"/>
</dbReference>
<comment type="similarity">
    <text evidence="2">Belongs to the pseudouridine synthase TruB family.</text>
</comment>
<evidence type="ECO:0000256" key="6">
    <source>
        <dbReference type="SAM" id="MobiDB-lite"/>
    </source>
</evidence>
<comment type="catalytic activity">
    <reaction evidence="1">
        <text>a uridine in mRNA = a pseudouridine in mRNA</text>
        <dbReference type="Rhea" id="RHEA:56644"/>
        <dbReference type="Rhea" id="RHEA-COMP:14658"/>
        <dbReference type="Rhea" id="RHEA-COMP:14659"/>
        <dbReference type="ChEBI" id="CHEBI:65314"/>
        <dbReference type="ChEBI" id="CHEBI:65315"/>
    </reaction>
</comment>
<organism evidence="8 9">
    <name type="scientific">Dacryopinax primogenitus (strain DJM 731)</name>
    <name type="common">Brown rot fungus</name>
    <dbReference type="NCBI Taxonomy" id="1858805"/>
    <lineage>
        <taxon>Eukaryota</taxon>
        <taxon>Fungi</taxon>
        <taxon>Dikarya</taxon>
        <taxon>Basidiomycota</taxon>
        <taxon>Agaricomycotina</taxon>
        <taxon>Dacrymycetes</taxon>
        <taxon>Dacrymycetales</taxon>
        <taxon>Dacrymycetaceae</taxon>
        <taxon>Dacryopinax</taxon>
    </lineage>
</organism>
<dbReference type="AlphaFoldDB" id="M5GB02"/>
<sequence length="338" mass="37357">LFAIAKPSGPVCMTMLDGIKPLISQSRIFSHPSTIEASQKKGKKHRFRHRPGGIKIGQGGTLDPLADGVLIIGIGKGTKKLQTHLDGPKTYRTTALLGAETDTYDSEGKVVRTAPWKHVTREKIESVLDRFRGEITQLPPIYSALKMDGKPLYEYAREGKSLPRPIEARKVTIHSLKCIDWQDGAPLDGDGPGHHFDFPKAQVSEKDKETMDKVRELVVKEGKVEGVAGETEMEAEAVPEALDECRPPIFKLEMQVSGGTYVRSIVHNIGHAIGSAAHVVHLSRTIQGDYHCDEQPGDPGNCISWSVFERAIEERKGDGPRTEDKKDEEWTAWEEAVL</sequence>
<feature type="compositionally biased region" description="Basic and acidic residues" evidence="6">
    <location>
        <begin position="314"/>
        <end position="329"/>
    </location>
</feature>
<evidence type="ECO:0000313" key="9">
    <source>
        <dbReference type="Proteomes" id="UP000030653"/>
    </source>
</evidence>
<reference evidence="8 9" key="1">
    <citation type="journal article" date="2012" name="Science">
        <title>The Paleozoic origin of enzymatic lignin decomposition reconstructed from 31 fungal genomes.</title>
        <authorList>
            <person name="Floudas D."/>
            <person name="Binder M."/>
            <person name="Riley R."/>
            <person name="Barry K."/>
            <person name="Blanchette R.A."/>
            <person name="Henrissat B."/>
            <person name="Martinez A.T."/>
            <person name="Otillar R."/>
            <person name="Spatafora J.W."/>
            <person name="Yadav J.S."/>
            <person name="Aerts A."/>
            <person name="Benoit I."/>
            <person name="Boyd A."/>
            <person name="Carlson A."/>
            <person name="Copeland A."/>
            <person name="Coutinho P.M."/>
            <person name="de Vries R.P."/>
            <person name="Ferreira P."/>
            <person name="Findley K."/>
            <person name="Foster B."/>
            <person name="Gaskell J."/>
            <person name="Glotzer D."/>
            <person name="Gorecki P."/>
            <person name="Heitman J."/>
            <person name="Hesse C."/>
            <person name="Hori C."/>
            <person name="Igarashi K."/>
            <person name="Jurgens J.A."/>
            <person name="Kallen N."/>
            <person name="Kersten P."/>
            <person name="Kohler A."/>
            <person name="Kuees U."/>
            <person name="Kumar T.K.A."/>
            <person name="Kuo A."/>
            <person name="LaButti K."/>
            <person name="Larrondo L.F."/>
            <person name="Lindquist E."/>
            <person name="Ling A."/>
            <person name="Lombard V."/>
            <person name="Lucas S."/>
            <person name="Lundell T."/>
            <person name="Martin R."/>
            <person name="McLaughlin D.J."/>
            <person name="Morgenstern I."/>
            <person name="Morin E."/>
            <person name="Murat C."/>
            <person name="Nagy L.G."/>
            <person name="Nolan M."/>
            <person name="Ohm R.A."/>
            <person name="Patyshakuliyeva A."/>
            <person name="Rokas A."/>
            <person name="Ruiz-Duenas F.J."/>
            <person name="Sabat G."/>
            <person name="Salamov A."/>
            <person name="Samejima M."/>
            <person name="Schmutz J."/>
            <person name="Slot J.C."/>
            <person name="St John F."/>
            <person name="Stenlid J."/>
            <person name="Sun H."/>
            <person name="Sun S."/>
            <person name="Syed K."/>
            <person name="Tsang A."/>
            <person name="Wiebenga A."/>
            <person name="Young D."/>
            <person name="Pisabarro A."/>
            <person name="Eastwood D.C."/>
            <person name="Martin F."/>
            <person name="Cullen D."/>
            <person name="Grigoriev I.V."/>
            <person name="Hibbett D.S."/>
        </authorList>
    </citation>
    <scope>NUCLEOTIDE SEQUENCE [LARGE SCALE GENOMIC DNA]</scope>
    <source>
        <strain evidence="8 9">DJM-731 SS1</strain>
    </source>
</reference>
<accession>M5GB02</accession>
<proteinExistence type="inferred from homology"/>
<dbReference type="GO" id="GO:0005634">
    <property type="term" value="C:nucleus"/>
    <property type="evidence" value="ECO:0007669"/>
    <property type="project" value="TreeGrafter"/>
</dbReference>
<evidence type="ECO:0000259" key="7">
    <source>
        <dbReference type="Pfam" id="PF01509"/>
    </source>
</evidence>
<dbReference type="Gene3D" id="3.30.2350.10">
    <property type="entry name" value="Pseudouridine synthase"/>
    <property type="match status" value="1"/>
</dbReference>
<dbReference type="RefSeq" id="XP_040632464.1">
    <property type="nucleotide sequence ID" value="XM_040774395.1"/>
</dbReference>
<dbReference type="GO" id="GO:0003723">
    <property type="term" value="F:RNA binding"/>
    <property type="evidence" value="ECO:0007669"/>
    <property type="project" value="InterPro"/>
</dbReference>
<dbReference type="EC" id="5.4.99.25" evidence="3"/>
<dbReference type="SUPFAM" id="SSF55120">
    <property type="entry name" value="Pseudouridine synthase"/>
    <property type="match status" value="1"/>
</dbReference>
<feature type="region of interest" description="Disordered" evidence="6">
    <location>
        <begin position="314"/>
        <end position="338"/>
    </location>
</feature>
<gene>
    <name evidence="8" type="ORF">DACRYDRAFT_35527</name>
</gene>
<feature type="domain" description="Pseudouridine synthase II N-terminal" evidence="7">
    <location>
        <begin position="55"/>
        <end position="183"/>
    </location>
</feature>
<evidence type="ECO:0000256" key="4">
    <source>
        <dbReference type="ARBA" id="ARBA00022694"/>
    </source>
</evidence>
<keyword evidence="5" id="KW-0413">Isomerase</keyword>
<evidence type="ECO:0000256" key="5">
    <source>
        <dbReference type="ARBA" id="ARBA00023235"/>
    </source>
</evidence>
<dbReference type="PANTHER" id="PTHR13767:SF2">
    <property type="entry name" value="PSEUDOURIDYLATE SYNTHASE TRUB1"/>
    <property type="match status" value="1"/>
</dbReference>
<evidence type="ECO:0000256" key="3">
    <source>
        <dbReference type="ARBA" id="ARBA00012787"/>
    </source>
</evidence>